<evidence type="ECO:0000313" key="3">
    <source>
        <dbReference type="Proteomes" id="UP000317909"/>
    </source>
</evidence>
<dbReference type="KEGG" id="llh:I41_32230"/>
<organism evidence="2 3">
    <name type="scientific">Lacipirellula limnantheis</name>
    <dbReference type="NCBI Taxonomy" id="2528024"/>
    <lineage>
        <taxon>Bacteria</taxon>
        <taxon>Pseudomonadati</taxon>
        <taxon>Planctomycetota</taxon>
        <taxon>Planctomycetia</taxon>
        <taxon>Pirellulales</taxon>
        <taxon>Lacipirellulaceae</taxon>
        <taxon>Lacipirellula</taxon>
    </lineage>
</organism>
<name>A0A517U065_9BACT</name>
<evidence type="ECO:0000313" key="2">
    <source>
        <dbReference type="EMBL" id="QDT74029.1"/>
    </source>
</evidence>
<sequence precursor="true">MRTAFAVALVFTLSLAAVRATETPEVILHGVQEIAPAPVPADPDDSMPAPAQSSPLNDAKVCVLLKAKSFEIKTDKSLRPASDEPAAYLICDNVTTSSTAGGETMIKCTNCKITLPNGINASAGDVAFDTKTNLLILTGTDESPATMTMAGTESKAAKIEMKINRASWGVAAPIMTPGAYPSIGYPSIGSPTPSNAVPSQPQISAKY</sequence>
<evidence type="ECO:0000256" key="1">
    <source>
        <dbReference type="SAM" id="SignalP"/>
    </source>
</evidence>
<protein>
    <submittedName>
        <fullName evidence="2">Uncharacterized protein</fullName>
    </submittedName>
</protein>
<feature type="signal peptide" evidence="1">
    <location>
        <begin position="1"/>
        <end position="19"/>
    </location>
</feature>
<keyword evidence="3" id="KW-1185">Reference proteome</keyword>
<dbReference type="OrthoDB" id="9912069at2"/>
<dbReference type="RefSeq" id="WP_145433827.1">
    <property type="nucleotide sequence ID" value="NZ_CP036339.1"/>
</dbReference>
<reference evidence="2 3" key="1">
    <citation type="submission" date="2019-02" db="EMBL/GenBank/DDBJ databases">
        <title>Deep-cultivation of Planctomycetes and their phenomic and genomic characterization uncovers novel biology.</title>
        <authorList>
            <person name="Wiegand S."/>
            <person name="Jogler M."/>
            <person name="Boedeker C."/>
            <person name="Pinto D."/>
            <person name="Vollmers J."/>
            <person name="Rivas-Marin E."/>
            <person name="Kohn T."/>
            <person name="Peeters S.H."/>
            <person name="Heuer A."/>
            <person name="Rast P."/>
            <person name="Oberbeckmann S."/>
            <person name="Bunk B."/>
            <person name="Jeske O."/>
            <person name="Meyerdierks A."/>
            <person name="Storesund J.E."/>
            <person name="Kallscheuer N."/>
            <person name="Luecker S."/>
            <person name="Lage O.M."/>
            <person name="Pohl T."/>
            <person name="Merkel B.J."/>
            <person name="Hornburger P."/>
            <person name="Mueller R.-W."/>
            <person name="Bruemmer F."/>
            <person name="Labrenz M."/>
            <person name="Spormann A.M."/>
            <person name="Op den Camp H."/>
            <person name="Overmann J."/>
            <person name="Amann R."/>
            <person name="Jetten M.S.M."/>
            <person name="Mascher T."/>
            <person name="Medema M.H."/>
            <person name="Devos D.P."/>
            <person name="Kaster A.-K."/>
            <person name="Ovreas L."/>
            <person name="Rohde M."/>
            <person name="Galperin M.Y."/>
            <person name="Jogler C."/>
        </authorList>
    </citation>
    <scope>NUCLEOTIDE SEQUENCE [LARGE SCALE GENOMIC DNA]</scope>
    <source>
        <strain evidence="2 3">I41</strain>
    </source>
</reference>
<keyword evidence="1" id="KW-0732">Signal</keyword>
<feature type="chain" id="PRO_5022149129" evidence="1">
    <location>
        <begin position="20"/>
        <end position="207"/>
    </location>
</feature>
<accession>A0A517U065</accession>
<dbReference type="AlphaFoldDB" id="A0A517U065"/>
<dbReference type="Proteomes" id="UP000317909">
    <property type="component" value="Chromosome"/>
</dbReference>
<proteinExistence type="predicted"/>
<gene>
    <name evidence="2" type="ORF">I41_32230</name>
</gene>
<dbReference type="EMBL" id="CP036339">
    <property type="protein sequence ID" value="QDT74029.1"/>
    <property type="molecule type" value="Genomic_DNA"/>
</dbReference>